<accession>A0A1H4IBH7</accession>
<reference evidence="1 2" key="1">
    <citation type="submission" date="2016-10" db="EMBL/GenBank/DDBJ databases">
        <authorList>
            <person name="de Groot N.N."/>
        </authorList>
    </citation>
    <scope>NUCLEOTIDE SEQUENCE [LARGE SCALE GENOMIC DNA]</scope>
    <source>
        <strain evidence="1 2">DSM 40306</strain>
    </source>
</reference>
<name>A0A1H4IBH7_9ACTN</name>
<dbReference type="Proteomes" id="UP000182375">
    <property type="component" value="Unassembled WGS sequence"/>
</dbReference>
<proteinExistence type="predicted"/>
<sequence length="135" mass="15199">MGAPPLEPTIILPCVCPYLLRHARAGVAQFPWALDWAWPKEWPAAEPAKPPPVPVTDDAAECSPVLSEKAAAREDEQRRIRAVAIRHRFAEAHSGQERPRTDRLEDTLRPYTRVLALGHQSLTDIVRLLVYPRGR</sequence>
<organism evidence="1 2">
    <name type="scientific">Streptomyces misionensis</name>
    <dbReference type="NCBI Taxonomy" id="67331"/>
    <lineage>
        <taxon>Bacteria</taxon>
        <taxon>Bacillati</taxon>
        <taxon>Actinomycetota</taxon>
        <taxon>Actinomycetes</taxon>
        <taxon>Kitasatosporales</taxon>
        <taxon>Streptomycetaceae</taxon>
        <taxon>Streptomyces</taxon>
    </lineage>
</organism>
<gene>
    <name evidence="1" type="ORF">SAMN04490357_0067</name>
</gene>
<evidence type="ECO:0000313" key="2">
    <source>
        <dbReference type="Proteomes" id="UP000182375"/>
    </source>
</evidence>
<dbReference type="AlphaFoldDB" id="A0A1H4IBH7"/>
<dbReference type="EMBL" id="FNTD01000003">
    <property type="protein sequence ID" value="SEB30698.1"/>
    <property type="molecule type" value="Genomic_DNA"/>
</dbReference>
<evidence type="ECO:0000313" key="1">
    <source>
        <dbReference type="EMBL" id="SEB30698.1"/>
    </source>
</evidence>
<protein>
    <submittedName>
        <fullName evidence="1">Uncharacterized protein</fullName>
    </submittedName>
</protein>